<evidence type="ECO:0000313" key="1">
    <source>
        <dbReference type="EMBL" id="QNO53408.1"/>
    </source>
</evidence>
<gene>
    <name evidence="1" type="ORF">JNHLJEBA_00018</name>
</gene>
<protein>
    <submittedName>
        <fullName evidence="1">Uncharacterized protein</fullName>
    </submittedName>
</protein>
<dbReference type="EMBL" id="MT631541">
    <property type="protein sequence ID" value="QNO53408.1"/>
    <property type="molecule type" value="Genomic_DNA"/>
</dbReference>
<accession>A0A7G9YZH4</accession>
<name>A0A7G9YZH4_9EURY</name>
<dbReference type="AlphaFoldDB" id="A0A7G9YZH4"/>
<organism evidence="1">
    <name type="scientific">Candidatus Methanophagaceae archaeon ANME-1 ERB6</name>
    <dbReference type="NCBI Taxonomy" id="2759912"/>
    <lineage>
        <taxon>Archaea</taxon>
        <taxon>Methanobacteriati</taxon>
        <taxon>Methanobacteriota</taxon>
        <taxon>Stenosarchaea group</taxon>
        <taxon>Methanomicrobia</taxon>
        <taxon>Candidatus Methanophagales</taxon>
        <taxon>Candidatus Methanophagaceae</taxon>
    </lineage>
</organism>
<proteinExistence type="predicted"/>
<reference evidence="1" key="1">
    <citation type="submission" date="2020-06" db="EMBL/GenBank/DDBJ databases">
        <title>Unique genomic features of the anaerobic methanotrophic archaea.</title>
        <authorList>
            <person name="Chadwick G.L."/>
            <person name="Skennerton C.T."/>
            <person name="Laso-Perez R."/>
            <person name="Leu A.O."/>
            <person name="Speth D.R."/>
            <person name="Yu H."/>
            <person name="Morgan-Lang C."/>
            <person name="Hatzenpichler R."/>
            <person name="Goudeau D."/>
            <person name="Malmstrom R."/>
            <person name="Brazelton W.J."/>
            <person name="Woyke T."/>
            <person name="Hallam S.J."/>
            <person name="Tyson G.W."/>
            <person name="Wegener G."/>
            <person name="Boetius A."/>
            <person name="Orphan V."/>
        </authorList>
    </citation>
    <scope>NUCLEOTIDE SEQUENCE</scope>
</reference>
<sequence>MANEHDRPVMRVVRREERRRILARRMIATVPNERAQRGAQEVLAYIQQEARTVIPVSIPTDCDFYRVLRSRYLSDYLSSPSPTTGTEAIERIGRPFAGPAQSDDDWEEGALSIWNQQPVPEAFRRLRPGLPAEVESATDILSLRNWADLKIIDVPFLLGHYNTSRDMDAEVNIGGSNISQLMHWATGVKYSHIRMNDLRELFLGYELWHLEGWDGFMEDPINDLIAEESGRILGTQLREASIRESNLARSLNSAFERARVWVGSLLRLRRDELDRFLTSRTAKRCRFHWNPEKTFLAWNGQTIYGMLLRGTSLDDVKQSDLVNRFIGLYALIYEAVEWERSHNNRRISNTQLIESMARGDLNDVFERIARGQSVPSSRHRDVYSIAQER</sequence>